<organism evidence="2 3">
    <name type="scientific">Hexamita inflata</name>
    <dbReference type="NCBI Taxonomy" id="28002"/>
    <lineage>
        <taxon>Eukaryota</taxon>
        <taxon>Metamonada</taxon>
        <taxon>Diplomonadida</taxon>
        <taxon>Hexamitidae</taxon>
        <taxon>Hexamitinae</taxon>
        <taxon>Hexamita</taxon>
    </lineage>
</organism>
<reference evidence="2 3" key="1">
    <citation type="submission" date="2024-07" db="EMBL/GenBank/DDBJ databases">
        <authorList>
            <person name="Akdeniz Z."/>
        </authorList>
    </citation>
    <scope>NUCLEOTIDE SEQUENCE [LARGE SCALE GENOMIC DNA]</scope>
</reference>
<accession>A0ABP1GSE0</accession>
<dbReference type="InterPro" id="IPR012347">
    <property type="entry name" value="Ferritin-like"/>
</dbReference>
<feature type="domain" description="Ferritin-like diiron" evidence="1">
    <location>
        <begin position="1"/>
        <end position="131"/>
    </location>
</feature>
<name>A0ABP1GSE0_9EUKA</name>
<dbReference type="Pfam" id="PF00210">
    <property type="entry name" value="Ferritin"/>
    <property type="match status" value="1"/>
</dbReference>
<dbReference type="Gene3D" id="1.20.1260.10">
    <property type="match status" value="1"/>
</dbReference>
<evidence type="ECO:0000259" key="1">
    <source>
        <dbReference type="PROSITE" id="PS50905"/>
    </source>
</evidence>
<evidence type="ECO:0000313" key="3">
    <source>
        <dbReference type="Proteomes" id="UP001642409"/>
    </source>
</evidence>
<dbReference type="EMBL" id="CAXDID020000009">
    <property type="protein sequence ID" value="CAL5978660.1"/>
    <property type="molecule type" value="Genomic_DNA"/>
</dbReference>
<dbReference type="PROSITE" id="PS50905">
    <property type="entry name" value="FERRITIN_LIKE"/>
    <property type="match status" value="1"/>
</dbReference>
<gene>
    <name evidence="2" type="ORF">HINF_LOCUS4892</name>
</gene>
<sequence length="139" mass="15832">MNLLASNEMNAFLGYQQLALIAKANAFDELAAFFAREAQDELTHYNTLSDYCVKQKLEITFKLCECTFSCSTVKELLELAHTLEKKIGEGINAAYSICSRTDQLFLDQFVLKQVNEVAKYERLLMREKLLGTVFLSTLK</sequence>
<proteinExistence type="predicted"/>
<protein>
    <submittedName>
        <fullName evidence="2">Ferritin</fullName>
    </submittedName>
</protein>
<comment type="caution">
    <text evidence="2">The sequence shown here is derived from an EMBL/GenBank/DDBJ whole genome shotgun (WGS) entry which is preliminary data.</text>
</comment>
<dbReference type="Proteomes" id="UP001642409">
    <property type="component" value="Unassembled WGS sequence"/>
</dbReference>
<dbReference type="InterPro" id="IPR009078">
    <property type="entry name" value="Ferritin-like_SF"/>
</dbReference>
<dbReference type="SUPFAM" id="SSF47240">
    <property type="entry name" value="Ferritin-like"/>
    <property type="match status" value="1"/>
</dbReference>
<keyword evidence="3" id="KW-1185">Reference proteome</keyword>
<evidence type="ECO:0000313" key="2">
    <source>
        <dbReference type="EMBL" id="CAL5978660.1"/>
    </source>
</evidence>
<dbReference type="InterPro" id="IPR008331">
    <property type="entry name" value="Ferritin_DPS_dom"/>
</dbReference>
<dbReference type="InterPro" id="IPR009040">
    <property type="entry name" value="Ferritin-like_diiron"/>
</dbReference>